<dbReference type="EC" id="5.4.3.8" evidence="9"/>
<dbReference type="NCBIfam" id="NF000818">
    <property type="entry name" value="PRK00062.1"/>
    <property type="match status" value="1"/>
</dbReference>
<comment type="subunit">
    <text evidence="9">Homodimer.</text>
</comment>
<proteinExistence type="inferred from homology"/>
<keyword evidence="8 9" id="KW-0627">Porphyrin biosynthesis</keyword>
<comment type="cofactor">
    <cofactor evidence="2 9">
        <name>pyridoxal 5'-phosphate</name>
        <dbReference type="ChEBI" id="CHEBI:597326"/>
    </cofactor>
</comment>
<keyword evidence="6 9" id="KW-0663">Pyridoxal phosphate</keyword>
<dbReference type="InterPro" id="IPR015422">
    <property type="entry name" value="PyrdxlP-dep_Trfase_small"/>
</dbReference>
<dbReference type="InterPro" id="IPR004639">
    <property type="entry name" value="4pyrrol_synth_GluAld_NH2Trfase"/>
</dbReference>
<dbReference type="Proteomes" id="UP000681586">
    <property type="component" value="Unassembled WGS sequence"/>
</dbReference>
<sequence>MNFTKSEYLQTLSDEYILGGVNSPSRSYKAVGGGAPVVMKKGKGAYFYDIDDNKYIDYLQAYGPIIAGHAHPHITEAIKNAAEDGVLFGTPTEYEITFAKKLRNAIPSLEKIRFVNSGTEAVMTTIRVARAFTNRDKIIKFAGCYHGHSDLVLVAAGSGPSQLGTPDSAGVPKSVAQEVITVPFNDIDAFKEAMDHWGDQVAGVLVEPIVGNFGMVEPKEGFLEAVNDITHEHGGLVIYDEVITAFRFHYGAAQDLLGVYPDLTAFGKVIGGGLPIGAYGGRQEIMEHVAPLGPAYQAGTMAGNPLSMRAGIALLEILEQPGVYEKLDQLGQQLEEGLLELIQKHNVQATVNRVKGALTLYFTDEKIENYVQAENTDGEKFAKFFKAMLNQGINLAPSKYEAWFLTTEHTESDIKQTLIAVDHAFSQL</sequence>
<comment type="caution">
    <text evidence="10">The sequence shown here is derived from an EMBL/GenBank/DDBJ whole genome shotgun (WGS) entry which is preliminary data.</text>
</comment>
<evidence type="ECO:0000256" key="8">
    <source>
        <dbReference type="ARBA" id="ARBA00023244"/>
    </source>
</evidence>
<dbReference type="Gene3D" id="3.90.1150.10">
    <property type="entry name" value="Aspartate Aminotransferase, domain 1"/>
    <property type="match status" value="1"/>
</dbReference>
<dbReference type="InterPro" id="IPR049704">
    <property type="entry name" value="Aminotrans_3_PPA_site"/>
</dbReference>
<dbReference type="SUPFAM" id="SSF53383">
    <property type="entry name" value="PLP-dependent transferases"/>
    <property type="match status" value="1"/>
</dbReference>
<dbReference type="EMBL" id="JAGXBM010000012">
    <property type="protein sequence ID" value="MBS3697556.1"/>
    <property type="molecule type" value="Genomic_DNA"/>
</dbReference>
<accession>A0ABS5MPJ2</accession>
<evidence type="ECO:0000313" key="11">
    <source>
        <dbReference type="Proteomes" id="UP000681586"/>
    </source>
</evidence>
<name>A0ABS5MPJ2_9STAP</name>
<evidence type="ECO:0000256" key="6">
    <source>
        <dbReference type="ARBA" id="ARBA00022898"/>
    </source>
</evidence>
<dbReference type="InterPro" id="IPR015424">
    <property type="entry name" value="PyrdxlP-dep_Trfase"/>
</dbReference>
<comment type="similarity">
    <text evidence="4 9">Belongs to the class-III pyridoxal-phosphate-dependent aminotransferase family. HemL subfamily.</text>
</comment>
<dbReference type="InterPro" id="IPR005814">
    <property type="entry name" value="Aminotrans_3"/>
</dbReference>
<keyword evidence="5 9" id="KW-0963">Cytoplasm</keyword>
<comment type="subcellular location">
    <subcellularLocation>
        <location evidence="9">Cytoplasm</location>
    </subcellularLocation>
</comment>
<dbReference type="RefSeq" id="WP_203153503.1">
    <property type="nucleotide sequence ID" value="NZ_JAEPSA010000004.1"/>
</dbReference>
<dbReference type="PANTHER" id="PTHR43713:SF1">
    <property type="entry name" value="GLUTAMATE-1-SEMIALDEHYDE 2,1-AMINOMUTASE 2"/>
    <property type="match status" value="1"/>
</dbReference>
<gene>
    <name evidence="9" type="primary">hemL</name>
    <name evidence="10" type="ORF">JJQ58_08770</name>
</gene>
<comment type="pathway">
    <text evidence="3">Porphyrin-containing compound metabolism; protoporphyrin-IX biosynthesis; 5-aminolevulinate from L-glutamyl-tRNA(Glu): step 2/2.</text>
</comment>
<reference evidence="10 11" key="1">
    <citation type="submission" date="2021-05" db="EMBL/GenBank/DDBJ databases">
        <title>Staphylococcus fleurettii isolated from lake water in First Nation community in Manitoba, Canada.</title>
        <authorList>
            <person name="Bashar S."/>
            <person name="Murdock A."/>
            <person name="Patidar R."/>
            <person name="Golding G."/>
            <person name="Farenhorst A."/>
            <person name="Kumar A."/>
        </authorList>
    </citation>
    <scope>NUCLEOTIDE SEQUENCE [LARGE SCALE GENOMIC DNA]</scope>
    <source>
        <strain evidence="10 11">SF002</strain>
    </source>
</reference>
<evidence type="ECO:0000313" key="10">
    <source>
        <dbReference type="EMBL" id="MBS3697556.1"/>
    </source>
</evidence>
<dbReference type="PROSITE" id="PS00600">
    <property type="entry name" value="AA_TRANSFER_CLASS_3"/>
    <property type="match status" value="1"/>
</dbReference>
<comment type="catalytic activity">
    <reaction evidence="1 9">
        <text>(S)-4-amino-5-oxopentanoate = 5-aminolevulinate</text>
        <dbReference type="Rhea" id="RHEA:14265"/>
        <dbReference type="ChEBI" id="CHEBI:57501"/>
        <dbReference type="ChEBI" id="CHEBI:356416"/>
        <dbReference type="EC" id="5.4.3.8"/>
    </reaction>
</comment>
<protein>
    <recommendedName>
        <fullName evidence="9">Glutamate-1-semialdehyde 2,1-aminomutase</fullName>
        <shortName evidence="9">GSA</shortName>
        <ecNumber evidence="9">5.4.3.8</ecNumber>
    </recommendedName>
    <alternativeName>
        <fullName evidence="9">Glutamate-1-semialdehyde aminotransferase</fullName>
        <shortName evidence="9">GSA-AT</shortName>
    </alternativeName>
</protein>
<organism evidence="10 11">
    <name type="scientific">Mammaliicoccus fleurettii</name>
    <dbReference type="NCBI Taxonomy" id="150056"/>
    <lineage>
        <taxon>Bacteria</taxon>
        <taxon>Bacillati</taxon>
        <taxon>Bacillota</taxon>
        <taxon>Bacilli</taxon>
        <taxon>Bacillales</taxon>
        <taxon>Staphylococcaceae</taxon>
        <taxon>Mammaliicoccus</taxon>
    </lineage>
</organism>
<dbReference type="CDD" id="cd00610">
    <property type="entry name" value="OAT_like"/>
    <property type="match status" value="1"/>
</dbReference>
<evidence type="ECO:0000256" key="1">
    <source>
        <dbReference type="ARBA" id="ARBA00001579"/>
    </source>
</evidence>
<evidence type="ECO:0000256" key="2">
    <source>
        <dbReference type="ARBA" id="ARBA00001933"/>
    </source>
</evidence>
<dbReference type="HAMAP" id="MF_00375">
    <property type="entry name" value="HemL_aminotrans_3"/>
    <property type="match status" value="1"/>
</dbReference>
<dbReference type="PANTHER" id="PTHR43713">
    <property type="entry name" value="GLUTAMATE-1-SEMIALDEHYDE 2,1-AMINOMUTASE"/>
    <property type="match status" value="1"/>
</dbReference>
<evidence type="ECO:0000256" key="5">
    <source>
        <dbReference type="ARBA" id="ARBA00022490"/>
    </source>
</evidence>
<evidence type="ECO:0000256" key="7">
    <source>
        <dbReference type="ARBA" id="ARBA00023235"/>
    </source>
</evidence>
<dbReference type="InterPro" id="IPR015421">
    <property type="entry name" value="PyrdxlP-dep_Trfase_major"/>
</dbReference>
<dbReference type="NCBIfam" id="TIGR00713">
    <property type="entry name" value="hemL"/>
    <property type="match status" value="1"/>
</dbReference>
<evidence type="ECO:0000256" key="9">
    <source>
        <dbReference type="HAMAP-Rule" id="MF_00375"/>
    </source>
</evidence>
<feature type="modified residue" description="N6-(pyridoxal phosphate)lysine" evidence="9">
    <location>
        <position position="268"/>
    </location>
</feature>
<evidence type="ECO:0000256" key="4">
    <source>
        <dbReference type="ARBA" id="ARBA00008981"/>
    </source>
</evidence>
<keyword evidence="7 9" id="KW-0413">Isomerase</keyword>
<evidence type="ECO:0000256" key="3">
    <source>
        <dbReference type="ARBA" id="ARBA00004819"/>
    </source>
</evidence>
<keyword evidence="11" id="KW-1185">Reference proteome</keyword>
<dbReference type="NCBIfam" id="NF009055">
    <property type="entry name" value="PRK12389.1"/>
    <property type="match status" value="1"/>
</dbReference>
<dbReference type="Gene3D" id="3.40.640.10">
    <property type="entry name" value="Type I PLP-dependent aspartate aminotransferase-like (Major domain)"/>
    <property type="match status" value="1"/>
</dbReference>
<dbReference type="GO" id="GO:0042286">
    <property type="term" value="F:glutamate-1-semialdehyde 2,1-aminomutase activity"/>
    <property type="evidence" value="ECO:0007669"/>
    <property type="project" value="UniProtKB-EC"/>
</dbReference>
<dbReference type="Pfam" id="PF00202">
    <property type="entry name" value="Aminotran_3"/>
    <property type="match status" value="1"/>
</dbReference>